<dbReference type="AlphaFoldDB" id="A0A5B7GTY5"/>
<evidence type="ECO:0008006" key="4">
    <source>
        <dbReference type="Google" id="ProtNLM"/>
    </source>
</evidence>
<dbReference type="OrthoDB" id="6364030at2759"/>
<dbReference type="EMBL" id="VSRR010017976">
    <property type="protein sequence ID" value="MPC60865.1"/>
    <property type="molecule type" value="Genomic_DNA"/>
</dbReference>
<proteinExistence type="predicted"/>
<gene>
    <name evidence="2" type="ORF">E2C01_054924</name>
</gene>
<evidence type="ECO:0000313" key="2">
    <source>
        <dbReference type="EMBL" id="MPC60865.1"/>
    </source>
</evidence>
<protein>
    <recommendedName>
        <fullName evidence="4">RNA-directed DNA polymerase from mobile element jockey</fullName>
    </recommendedName>
</protein>
<evidence type="ECO:0000256" key="1">
    <source>
        <dbReference type="SAM" id="MobiDB-lite"/>
    </source>
</evidence>
<sequence length="239" mass="27328">MVPLYHGFPPYILYSSPQRAVREVNRQLRLVAKWGEAWQVGFSPEKTKAMIYHGPQLPPRPFQDACALEASQHVSDLRRMARSLDFQGILTLYKAQIRHCMEYSALSWISSAATHLQRLDAVQPRALRLLERDRQQQEEQTGVTSLGHRRNVSALVVQHKDQVLEVPHLSVLRLPPRGVRRETRTTTSSDMLVQVPRSHSRQHQRSYTTGTARLWNSFTAATSDTQTMSTQQVKVAAHM</sequence>
<dbReference type="Proteomes" id="UP000324222">
    <property type="component" value="Unassembled WGS sequence"/>
</dbReference>
<name>A0A5B7GTY5_PORTR</name>
<feature type="region of interest" description="Disordered" evidence="1">
    <location>
        <begin position="181"/>
        <end position="207"/>
    </location>
</feature>
<organism evidence="2 3">
    <name type="scientific">Portunus trituberculatus</name>
    <name type="common">Swimming crab</name>
    <name type="synonym">Neptunus trituberculatus</name>
    <dbReference type="NCBI Taxonomy" id="210409"/>
    <lineage>
        <taxon>Eukaryota</taxon>
        <taxon>Metazoa</taxon>
        <taxon>Ecdysozoa</taxon>
        <taxon>Arthropoda</taxon>
        <taxon>Crustacea</taxon>
        <taxon>Multicrustacea</taxon>
        <taxon>Malacostraca</taxon>
        <taxon>Eumalacostraca</taxon>
        <taxon>Eucarida</taxon>
        <taxon>Decapoda</taxon>
        <taxon>Pleocyemata</taxon>
        <taxon>Brachyura</taxon>
        <taxon>Eubrachyura</taxon>
        <taxon>Portunoidea</taxon>
        <taxon>Portunidae</taxon>
        <taxon>Portuninae</taxon>
        <taxon>Portunus</taxon>
    </lineage>
</organism>
<evidence type="ECO:0000313" key="3">
    <source>
        <dbReference type="Proteomes" id="UP000324222"/>
    </source>
</evidence>
<comment type="caution">
    <text evidence="2">The sequence shown here is derived from an EMBL/GenBank/DDBJ whole genome shotgun (WGS) entry which is preliminary data.</text>
</comment>
<reference evidence="2 3" key="1">
    <citation type="submission" date="2019-05" db="EMBL/GenBank/DDBJ databases">
        <title>Another draft genome of Portunus trituberculatus and its Hox gene families provides insights of decapod evolution.</title>
        <authorList>
            <person name="Jeong J.-H."/>
            <person name="Song I."/>
            <person name="Kim S."/>
            <person name="Choi T."/>
            <person name="Kim D."/>
            <person name="Ryu S."/>
            <person name="Kim W."/>
        </authorList>
    </citation>
    <scope>NUCLEOTIDE SEQUENCE [LARGE SCALE GENOMIC DNA]</scope>
    <source>
        <tissue evidence="2">Muscle</tissue>
    </source>
</reference>
<accession>A0A5B7GTY5</accession>
<keyword evidence="3" id="KW-1185">Reference proteome</keyword>